<keyword evidence="2 6" id="KW-0479">Metal-binding</keyword>
<comment type="similarity">
    <text evidence="1 6">Belongs to the polypeptide deformylase family.</text>
</comment>
<evidence type="ECO:0000313" key="8">
    <source>
        <dbReference type="Proteomes" id="UP000236728"/>
    </source>
</evidence>
<proteinExistence type="inferred from homology"/>
<dbReference type="NCBIfam" id="NF001159">
    <property type="entry name" value="PRK00150.1-3"/>
    <property type="match status" value="1"/>
</dbReference>
<evidence type="ECO:0000256" key="3">
    <source>
        <dbReference type="ARBA" id="ARBA00022801"/>
    </source>
</evidence>
<dbReference type="AlphaFoldDB" id="A0A1H5ZCB3"/>
<feature type="binding site" evidence="6">
    <location>
        <position position="157"/>
    </location>
    <ligand>
        <name>Fe cation</name>
        <dbReference type="ChEBI" id="CHEBI:24875"/>
    </ligand>
</feature>
<comment type="cofactor">
    <cofactor evidence="6">
        <name>Fe(2+)</name>
        <dbReference type="ChEBI" id="CHEBI:29033"/>
    </cofactor>
    <text evidence="6">Binds 1 Fe(2+) ion.</text>
</comment>
<dbReference type="HAMAP" id="MF_00163">
    <property type="entry name" value="Pep_deformylase"/>
    <property type="match status" value="1"/>
</dbReference>
<gene>
    <name evidence="6" type="primary">def</name>
    <name evidence="7" type="ORF">SAMN05421819_2567</name>
</gene>
<keyword evidence="5 6" id="KW-0408">Iron</keyword>
<dbReference type="EMBL" id="FNVA01000004">
    <property type="protein sequence ID" value="SEG33714.1"/>
    <property type="molecule type" value="Genomic_DNA"/>
</dbReference>
<evidence type="ECO:0000256" key="1">
    <source>
        <dbReference type="ARBA" id="ARBA00010759"/>
    </source>
</evidence>
<dbReference type="Pfam" id="PF01327">
    <property type="entry name" value="Pep_deformylase"/>
    <property type="match status" value="1"/>
</dbReference>
<reference evidence="7 8" key="1">
    <citation type="submission" date="2016-10" db="EMBL/GenBank/DDBJ databases">
        <authorList>
            <person name="de Groot N.N."/>
        </authorList>
    </citation>
    <scope>NUCLEOTIDE SEQUENCE [LARGE SCALE GENOMIC DNA]</scope>
    <source>
        <strain evidence="7 8">DSM 22489</strain>
    </source>
</reference>
<dbReference type="Gene3D" id="3.90.45.10">
    <property type="entry name" value="Peptide deformylase"/>
    <property type="match status" value="1"/>
</dbReference>
<dbReference type="InterPro" id="IPR023635">
    <property type="entry name" value="Peptide_deformylase"/>
</dbReference>
<sequence length="193" mass="21938">MSAAKSKSKSKIEEELEAPDPLRKIYEVVKYPEPVLMQEGAKVTEFGPELEAFVADMFATMYAAQGIGLAAPQIGVSKRIAVIDVSFKEDPQDKLVLINPEVIEKEGKQYEEEGCLSFPDIREKIQRASWVKVRAQNEKGEFFEVEGEELLARALQHEIDHLHGVLFIDRISKLKQDLVKRKIKKLIKNGDWD</sequence>
<dbReference type="Proteomes" id="UP000236728">
    <property type="component" value="Unassembled WGS sequence"/>
</dbReference>
<protein>
    <recommendedName>
        <fullName evidence="6">Peptide deformylase</fullName>
        <shortName evidence="6">PDF</shortName>
        <ecNumber evidence="6">3.5.1.88</ecNumber>
    </recommendedName>
    <alternativeName>
        <fullName evidence="6">Polypeptide deformylase</fullName>
    </alternativeName>
</protein>
<dbReference type="PANTHER" id="PTHR10458">
    <property type="entry name" value="PEPTIDE DEFORMYLASE"/>
    <property type="match status" value="1"/>
</dbReference>
<dbReference type="GO" id="GO:0046872">
    <property type="term" value="F:metal ion binding"/>
    <property type="evidence" value="ECO:0007669"/>
    <property type="project" value="UniProtKB-KW"/>
</dbReference>
<dbReference type="NCBIfam" id="TIGR00079">
    <property type="entry name" value="pept_deformyl"/>
    <property type="match status" value="1"/>
</dbReference>
<dbReference type="PIRSF" id="PIRSF004749">
    <property type="entry name" value="Pep_def"/>
    <property type="match status" value="1"/>
</dbReference>
<accession>A0A1H5ZCB3</accession>
<comment type="catalytic activity">
    <reaction evidence="6">
        <text>N-terminal N-formyl-L-methionyl-[peptide] + H2O = N-terminal L-methionyl-[peptide] + formate</text>
        <dbReference type="Rhea" id="RHEA:24420"/>
        <dbReference type="Rhea" id="RHEA-COMP:10639"/>
        <dbReference type="Rhea" id="RHEA-COMP:10640"/>
        <dbReference type="ChEBI" id="CHEBI:15377"/>
        <dbReference type="ChEBI" id="CHEBI:15740"/>
        <dbReference type="ChEBI" id="CHEBI:49298"/>
        <dbReference type="ChEBI" id="CHEBI:64731"/>
        <dbReference type="EC" id="3.5.1.88"/>
    </reaction>
</comment>
<keyword evidence="3 6" id="KW-0378">Hydrolase</keyword>
<comment type="function">
    <text evidence="6">Removes the formyl group from the N-terminal Met of newly synthesized proteins. Requires at least a dipeptide for an efficient rate of reaction. N-terminal L-methionine is a prerequisite for activity but the enzyme has broad specificity at other positions.</text>
</comment>
<dbReference type="PANTHER" id="PTHR10458:SF22">
    <property type="entry name" value="PEPTIDE DEFORMYLASE"/>
    <property type="match status" value="1"/>
</dbReference>
<dbReference type="FunFam" id="3.90.45.10:FF:000005">
    <property type="entry name" value="Peptide deformylase"/>
    <property type="match status" value="1"/>
</dbReference>
<dbReference type="GO" id="GO:0042586">
    <property type="term" value="F:peptide deformylase activity"/>
    <property type="evidence" value="ECO:0007669"/>
    <property type="project" value="UniProtKB-UniRule"/>
</dbReference>
<evidence type="ECO:0000256" key="4">
    <source>
        <dbReference type="ARBA" id="ARBA00022917"/>
    </source>
</evidence>
<dbReference type="OrthoDB" id="9784988at2"/>
<organism evidence="7 8">
    <name type="scientific">Bryocella elongata</name>
    <dbReference type="NCBI Taxonomy" id="863522"/>
    <lineage>
        <taxon>Bacteria</taxon>
        <taxon>Pseudomonadati</taxon>
        <taxon>Acidobacteriota</taxon>
        <taxon>Terriglobia</taxon>
        <taxon>Terriglobales</taxon>
        <taxon>Acidobacteriaceae</taxon>
        <taxon>Bryocella</taxon>
    </lineage>
</organism>
<dbReference type="InterPro" id="IPR036821">
    <property type="entry name" value="Peptide_deformylase_sf"/>
</dbReference>
<evidence type="ECO:0000256" key="6">
    <source>
        <dbReference type="HAMAP-Rule" id="MF_00163"/>
    </source>
</evidence>
<name>A0A1H5ZCB3_9BACT</name>
<keyword evidence="4 6" id="KW-0648">Protein biosynthesis</keyword>
<feature type="binding site" evidence="6">
    <location>
        <position position="161"/>
    </location>
    <ligand>
        <name>Fe cation</name>
        <dbReference type="ChEBI" id="CHEBI:24875"/>
    </ligand>
</feature>
<evidence type="ECO:0000256" key="5">
    <source>
        <dbReference type="ARBA" id="ARBA00023004"/>
    </source>
</evidence>
<dbReference type="EC" id="3.5.1.88" evidence="6"/>
<dbReference type="RefSeq" id="WP_103933458.1">
    <property type="nucleotide sequence ID" value="NZ_FNVA01000004.1"/>
</dbReference>
<dbReference type="PRINTS" id="PR01576">
    <property type="entry name" value="PDEFORMYLASE"/>
</dbReference>
<dbReference type="GO" id="GO:0006412">
    <property type="term" value="P:translation"/>
    <property type="evidence" value="ECO:0007669"/>
    <property type="project" value="UniProtKB-UniRule"/>
</dbReference>
<dbReference type="SUPFAM" id="SSF56420">
    <property type="entry name" value="Peptide deformylase"/>
    <property type="match status" value="1"/>
</dbReference>
<feature type="binding site" evidence="6">
    <location>
        <position position="115"/>
    </location>
    <ligand>
        <name>Fe cation</name>
        <dbReference type="ChEBI" id="CHEBI:24875"/>
    </ligand>
</feature>
<evidence type="ECO:0000313" key="7">
    <source>
        <dbReference type="EMBL" id="SEG33714.1"/>
    </source>
</evidence>
<keyword evidence="8" id="KW-1185">Reference proteome</keyword>
<evidence type="ECO:0000256" key="2">
    <source>
        <dbReference type="ARBA" id="ARBA00022723"/>
    </source>
</evidence>
<dbReference type="CDD" id="cd00487">
    <property type="entry name" value="Pep_deformylase"/>
    <property type="match status" value="1"/>
</dbReference>
<feature type="active site" evidence="6">
    <location>
        <position position="158"/>
    </location>
</feature>